<evidence type="ECO:0000313" key="3">
    <source>
        <dbReference type="EMBL" id="KAJ8651909.1"/>
    </source>
</evidence>
<sequence length="122" mass="14403">MNYFRNHIPYMTDITKPLDELRNATNIPQQWNTKHQKAFEKLKYALLHAPILSYPNMSKRFHVATDASNVGIAAVLYQKYDNKKHIVSFMARALTKSERNYMITKKELLAIIFALKKFHKYL</sequence>
<dbReference type="GO" id="GO:0003824">
    <property type="term" value="F:catalytic activity"/>
    <property type="evidence" value="ECO:0007669"/>
    <property type="project" value="UniProtKB-KW"/>
</dbReference>
<protein>
    <recommendedName>
        <fullName evidence="2">Reverse transcriptase/retrotransposon-derived protein RNase H-like domain-containing protein</fullName>
    </recommendedName>
</protein>
<reference evidence="3 4" key="1">
    <citation type="submission" date="2023-03" db="EMBL/GenBank/DDBJ databases">
        <title>Genome sequence of Lichtheimia ornata CBS 291.66.</title>
        <authorList>
            <person name="Mohabir J.T."/>
            <person name="Shea T.P."/>
            <person name="Kurbessoian T."/>
            <person name="Berby B."/>
            <person name="Fontaine J."/>
            <person name="Livny J."/>
            <person name="Gnirke A."/>
            <person name="Stajich J.E."/>
            <person name="Cuomo C.A."/>
        </authorList>
    </citation>
    <scope>NUCLEOTIDE SEQUENCE [LARGE SCALE GENOMIC DNA]</scope>
    <source>
        <strain evidence="3">CBS 291.66</strain>
    </source>
</reference>
<dbReference type="InterPro" id="IPR043128">
    <property type="entry name" value="Rev_trsase/Diguanyl_cyclase"/>
</dbReference>
<dbReference type="PANTHER" id="PTHR37984:SF5">
    <property type="entry name" value="PROTEIN NYNRIN-LIKE"/>
    <property type="match status" value="1"/>
</dbReference>
<dbReference type="Pfam" id="PF17919">
    <property type="entry name" value="RT_RNaseH_2"/>
    <property type="match status" value="1"/>
</dbReference>
<accession>A0AAD7UQY6</accession>
<dbReference type="SUPFAM" id="SSF56672">
    <property type="entry name" value="DNA/RNA polymerases"/>
    <property type="match status" value="1"/>
</dbReference>
<dbReference type="InterPro" id="IPR043502">
    <property type="entry name" value="DNA/RNA_pol_sf"/>
</dbReference>
<evidence type="ECO:0000259" key="2">
    <source>
        <dbReference type="Pfam" id="PF17919"/>
    </source>
</evidence>
<feature type="domain" description="Reverse transcriptase/retrotransposon-derived protein RNase H-like" evidence="2">
    <location>
        <begin position="31"/>
        <end position="122"/>
    </location>
</feature>
<proteinExistence type="predicted"/>
<name>A0AAD7UQY6_9FUNG</name>
<dbReference type="InterPro" id="IPR050951">
    <property type="entry name" value="Retrovirus_Pol_polyprotein"/>
</dbReference>
<dbReference type="Proteomes" id="UP001234581">
    <property type="component" value="Unassembled WGS sequence"/>
</dbReference>
<dbReference type="Gene3D" id="3.30.70.270">
    <property type="match status" value="1"/>
</dbReference>
<dbReference type="InterPro" id="IPR041577">
    <property type="entry name" value="RT_RNaseH_2"/>
</dbReference>
<comment type="caution">
    <text evidence="3">The sequence shown here is derived from an EMBL/GenBank/DDBJ whole genome shotgun (WGS) entry which is preliminary data.</text>
</comment>
<evidence type="ECO:0000256" key="1">
    <source>
        <dbReference type="ARBA" id="ARBA00023268"/>
    </source>
</evidence>
<dbReference type="RefSeq" id="XP_058336823.1">
    <property type="nucleotide sequence ID" value="XM_058492414.1"/>
</dbReference>
<dbReference type="AlphaFoldDB" id="A0AAD7UQY6"/>
<dbReference type="PANTHER" id="PTHR37984">
    <property type="entry name" value="PROTEIN CBG26694"/>
    <property type="match status" value="1"/>
</dbReference>
<organism evidence="3 4">
    <name type="scientific">Lichtheimia ornata</name>
    <dbReference type="NCBI Taxonomy" id="688661"/>
    <lineage>
        <taxon>Eukaryota</taxon>
        <taxon>Fungi</taxon>
        <taxon>Fungi incertae sedis</taxon>
        <taxon>Mucoromycota</taxon>
        <taxon>Mucoromycotina</taxon>
        <taxon>Mucoromycetes</taxon>
        <taxon>Mucorales</taxon>
        <taxon>Lichtheimiaceae</taxon>
        <taxon>Lichtheimia</taxon>
    </lineage>
</organism>
<evidence type="ECO:0000313" key="4">
    <source>
        <dbReference type="Proteomes" id="UP001234581"/>
    </source>
</evidence>
<dbReference type="GeneID" id="83219858"/>
<keyword evidence="4" id="KW-1185">Reference proteome</keyword>
<gene>
    <name evidence="3" type="ORF">O0I10_012517</name>
</gene>
<keyword evidence="1" id="KW-0511">Multifunctional enzyme</keyword>
<dbReference type="EMBL" id="JARTCD010000131">
    <property type="protein sequence ID" value="KAJ8651909.1"/>
    <property type="molecule type" value="Genomic_DNA"/>
</dbReference>